<dbReference type="SUPFAM" id="SSF53300">
    <property type="entry name" value="vWA-like"/>
    <property type="match status" value="2"/>
</dbReference>
<gene>
    <name evidence="3" type="ORF">OFUS_LOCUS25038</name>
</gene>
<dbReference type="InterPro" id="IPR052229">
    <property type="entry name" value="Collagen-VI/PIF"/>
</dbReference>
<dbReference type="InterPro" id="IPR036465">
    <property type="entry name" value="vWFA_dom_sf"/>
</dbReference>
<comment type="caution">
    <text evidence="3">The sequence shown here is derived from an EMBL/GenBank/DDBJ whole genome shotgun (WGS) entry which is preliminary data.</text>
</comment>
<keyword evidence="1" id="KW-0732">Signal</keyword>
<dbReference type="InterPro" id="IPR002035">
    <property type="entry name" value="VWF_A"/>
</dbReference>
<reference evidence="3" key="1">
    <citation type="submission" date="2022-03" db="EMBL/GenBank/DDBJ databases">
        <authorList>
            <person name="Martin C."/>
        </authorList>
    </citation>
    <scope>NUCLEOTIDE SEQUENCE</scope>
</reference>
<dbReference type="Pfam" id="PF00092">
    <property type="entry name" value="VWA"/>
    <property type="match status" value="2"/>
</dbReference>
<evidence type="ECO:0000313" key="4">
    <source>
        <dbReference type="Proteomes" id="UP000749559"/>
    </source>
</evidence>
<dbReference type="PANTHER" id="PTHR22588:SF3">
    <property type="entry name" value="VWFA DOMAIN-CONTAINING PROTEIN"/>
    <property type="match status" value="1"/>
</dbReference>
<keyword evidence="4" id="KW-1185">Reference proteome</keyword>
<feature type="domain" description="VWFA" evidence="2">
    <location>
        <begin position="287"/>
        <end position="484"/>
    </location>
</feature>
<sequence length="500" mass="55683">MKTIVSLVLGVILLASQNEAANQISMKNCMDVLILVDKSCSINDIDKNQVRQGLLDLVDMFPSVGTSAFDRVRISIVTFAEVPKVKNYDDENDTLIQLSFKDGKTKRTVKNVIRNMELRTDGDGVNEPCKTKTWKAFNYVWNQVFNKTEAENGNRPNVSDVILMVYDGITYPHEEQNKSIANARLLKSRGVEIFAVAPMNLNTQIHGIDPDYELKDIVSEPADDLVGNSVRHLFRLDEVGYLGALEASINALGTPENAPSDIFGMSNFNYVCSEPEPLRDSHAACQDIMFIIDTSCSPSTTHASVKEFLKTFVTKLQLIDPVFGSAVGIITFNKWATTKLTMTRYTQPWEVDDLISFIDDDLVLETVDDKCRTLPYHALNELQKHFGPQNGEALTASGDRPGFHNTVIFIGDLATYPATKRDKTIAAAEAAKELAELFILQTPNEFSDPNEETVLDTYIASSMDHIIQWVDPANPEFEEMCNRLVEIALSHECPQANGGQ</sequence>
<dbReference type="EMBL" id="CAIIXF020000012">
    <property type="protein sequence ID" value="CAH1801227.1"/>
    <property type="molecule type" value="Genomic_DNA"/>
</dbReference>
<feature type="signal peptide" evidence="1">
    <location>
        <begin position="1"/>
        <end position="20"/>
    </location>
</feature>
<evidence type="ECO:0000313" key="3">
    <source>
        <dbReference type="EMBL" id="CAH1801227.1"/>
    </source>
</evidence>
<proteinExistence type="predicted"/>
<protein>
    <recommendedName>
        <fullName evidence="2">VWFA domain-containing protein</fullName>
    </recommendedName>
</protein>
<dbReference type="SMART" id="SM00327">
    <property type="entry name" value="VWA"/>
    <property type="match status" value="2"/>
</dbReference>
<feature type="domain" description="VWFA" evidence="2">
    <location>
        <begin position="31"/>
        <end position="249"/>
    </location>
</feature>
<organism evidence="3 4">
    <name type="scientific">Owenia fusiformis</name>
    <name type="common">Polychaete worm</name>
    <dbReference type="NCBI Taxonomy" id="6347"/>
    <lineage>
        <taxon>Eukaryota</taxon>
        <taxon>Metazoa</taxon>
        <taxon>Spiralia</taxon>
        <taxon>Lophotrochozoa</taxon>
        <taxon>Annelida</taxon>
        <taxon>Polychaeta</taxon>
        <taxon>Sedentaria</taxon>
        <taxon>Canalipalpata</taxon>
        <taxon>Sabellida</taxon>
        <taxon>Oweniida</taxon>
        <taxon>Oweniidae</taxon>
        <taxon>Owenia</taxon>
    </lineage>
</organism>
<evidence type="ECO:0000259" key="2">
    <source>
        <dbReference type="PROSITE" id="PS50234"/>
    </source>
</evidence>
<dbReference type="Gene3D" id="3.40.50.410">
    <property type="entry name" value="von Willebrand factor, type A domain"/>
    <property type="match status" value="2"/>
</dbReference>
<dbReference type="CDD" id="cd00198">
    <property type="entry name" value="vWFA"/>
    <property type="match status" value="1"/>
</dbReference>
<dbReference type="Proteomes" id="UP000749559">
    <property type="component" value="Unassembled WGS sequence"/>
</dbReference>
<accession>A0A8S4Q3Y2</accession>
<dbReference type="AlphaFoldDB" id="A0A8S4Q3Y2"/>
<name>A0A8S4Q3Y2_OWEFU</name>
<dbReference type="PROSITE" id="PS50234">
    <property type="entry name" value="VWFA"/>
    <property type="match status" value="2"/>
</dbReference>
<feature type="chain" id="PRO_5035900252" description="VWFA domain-containing protein" evidence="1">
    <location>
        <begin position="21"/>
        <end position="500"/>
    </location>
</feature>
<evidence type="ECO:0000256" key="1">
    <source>
        <dbReference type="SAM" id="SignalP"/>
    </source>
</evidence>
<dbReference type="OrthoDB" id="6132182at2759"/>
<dbReference type="PANTHER" id="PTHR22588">
    <property type="entry name" value="VWFA DOMAIN-CONTAINING PROTEIN"/>
    <property type="match status" value="1"/>
</dbReference>
<dbReference type="CDD" id="cd01450">
    <property type="entry name" value="vWFA_subfamily_ECM"/>
    <property type="match status" value="1"/>
</dbReference>